<keyword evidence="4" id="KW-0805">Transcription regulation</keyword>
<accession>A0A9W8LPN4</accession>
<feature type="region of interest" description="Disordered" evidence="5">
    <location>
        <begin position="153"/>
        <end position="186"/>
    </location>
</feature>
<feature type="non-terminal residue" evidence="6">
    <location>
        <position position="472"/>
    </location>
</feature>
<evidence type="ECO:0000256" key="1">
    <source>
        <dbReference type="ARBA" id="ARBA00004123"/>
    </source>
</evidence>
<proteinExistence type="inferred from homology"/>
<dbReference type="Proteomes" id="UP001140094">
    <property type="component" value="Unassembled WGS sequence"/>
</dbReference>
<reference evidence="6" key="1">
    <citation type="submission" date="2022-07" db="EMBL/GenBank/DDBJ databases">
        <title>Phylogenomic reconstructions and comparative analyses of Kickxellomycotina fungi.</title>
        <authorList>
            <person name="Reynolds N.K."/>
            <person name="Stajich J.E."/>
            <person name="Barry K."/>
            <person name="Grigoriev I.V."/>
            <person name="Crous P."/>
            <person name="Smith M.E."/>
        </authorList>
    </citation>
    <scope>NUCLEOTIDE SEQUENCE</scope>
    <source>
        <strain evidence="6">NRRL 1565</strain>
    </source>
</reference>
<evidence type="ECO:0000256" key="3">
    <source>
        <dbReference type="ARBA" id="ARBA00023242"/>
    </source>
</evidence>
<feature type="region of interest" description="Disordered" evidence="5">
    <location>
        <begin position="237"/>
        <end position="259"/>
    </location>
</feature>
<evidence type="ECO:0000313" key="7">
    <source>
        <dbReference type="Proteomes" id="UP001140094"/>
    </source>
</evidence>
<dbReference type="OrthoDB" id="5560285at2759"/>
<dbReference type="GO" id="GO:0016592">
    <property type="term" value="C:mediator complex"/>
    <property type="evidence" value="ECO:0007669"/>
    <property type="project" value="InterPro"/>
</dbReference>
<sequence>MSGASNNGDSGNQAANNNTNDSGGNNEEDTLASFTNLGADGIDTNTANLFGSFINDSAQRTDDGDGGLFGQFSSADLSGFGVDLSSLELGSIGNSGGNGTSGAENGIDLSSIQLLNLEEMPPNANNSNNNSGNNQALGSTTDAAQMVAQLLGSSTQPGVSEATSALNTTQTIPQQPSSSIAGGQSGATLTAQQQILGKSRSSSQSSDDMGDVPLAQLALLHPGQSSQPTSAVSLSALGSQGMGSADQTHLAPAPGMSLSAAQSGDAAMAALTQTVSGAPIPGHPHPEQMQAQLAMQQLQMLGGGIGSTGEMLAPAMATSTGPTATAPVAPAAHVIESGITGVESTVLQSQSRNAEESANTNLQLELTQPNVDVSTTPLDELEQIEDQLCSLLGTASKAIRMMTGAQASRGQAQGTDTGSSGLESTVEEFMHTVAKIQADLMLQHKKLVTRGIPIQMAAAFQNDTAGFERDLV</sequence>
<feature type="compositionally biased region" description="Low complexity" evidence="5">
    <location>
        <begin position="123"/>
        <end position="134"/>
    </location>
</feature>
<keyword evidence="3 4" id="KW-0539">Nucleus</keyword>
<keyword evidence="4" id="KW-0010">Activator</keyword>
<name>A0A9W8LPN4_9FUNG</name>
<comment type="subunit">
    <text evidence="4">Component of the Mediator complex.</text>
</comment>
<gene>
    <name evidence="4" type="primary">MED11</name>
    <name evidence="6" type="ORF">H4R20_006631</name>
</gene>
<feature type="region of interest" description="Disordered" evidence="5">
    <location>
        <begin position="119"/>
        <end position="138"/>
    </location>
</feature>
<evidence type="ECO:0000313" key="6">
    <source>
        <dbReference type="EMBL" id="KAJ2793140.1"/>
    </source>
</evidence>
<dbReference type="GO" id="GO:0006357">
    <property type="term" value="P:regulation of transcription by RNA polymerase II"/>
    <property type="evidence" value="ECO:0007669"/>
    <property type="project" value="InterPro"/>
</dbReference>
<feature type="compositionally biased region" description="Low complexity" evidence="5">
    <location>
        <begin position="16"/>
        <end position="25"/>
    </location>
</feature>
<dbReference type="InterPro" id="IPR019404">
    <property type="entry name" value="Mediator_Med11"/>
</dbReference>
<dbReference type="Pfam" id="PF10280">
    <property type="entry name" value="Med11"/>
    <property type="match status" value="1"/>
</dbReference>
<comment type="subcellular location">
    <subcellularLocation>
        <location evidence="1 4">Nucleus</location>
    </subcellularLocation>
</comment>
<dbReference type="EMBL" id="JANBUO010003011">
    <property type="protein sequence ID" value="KAJ2793140.1"/>
    <property type="molecule type" value="Genomic_DNA"/>
</dbReference>
<organism evidence="6 7">
    <name type="scientific">Coemansia guatemalensis</name>
    <dbReference type="NCBI Taxonomy" id="2761395"/>
    <lineage>
        <taxon>Eukaryota</taxon>
        <taxon>Fungi</taxon>
        <taxon>Fungi incertae sedis</taxon>
        <taxon>Zoopagomycota</taxon>
        <taxon>Kickxellomycotina</taxon>
        <taxon>Kickxellomycetes</taxon>
        <taxon>Kickxellales</taxon>
        <taxon>Kickxellaceae</taxon>
        <taxon>Coemansia</taxon>
    </lineage>
</organism>
<evidence type="ECO:0000256" key="5">
    <source>
        <dbReference type="SAM" id="MobiDB-lite"/>
    </source>
</evidence>
<keyword evidence="4" id="KW-0804">Transcription</keyword>
<feature type="region of interest" description="Disordered" evidence="5">
    <location>
        <begin position="1"/>
        <end position="31"/>
    </location>
</feature>
<feature type="compositionally biased region" description="Polar residues" evidence="5">
    <location>
        <begin position="1"/>
        <end position="15"/>
    </location>
</feature>
<dbReference type="GO" id="GO:0003712">
    <property type="term" value="F:transcription coregulator activity"/>
    <property type="evidence" value="ECO:0007669"/>
    <property type="project" value="InterPro"/>
</dbReference>
<protein>
    <recommendedName>
        <fullName evidence="4">Mediator of RNA polymerase II transcription subunit 11</fullName>
    </recommendedName>
    <alternativeName>
        <fullName evidence="4">Mediator complex subunit 11</fullName>
    </alternativeName>
</protein>
<comment type="caution">
    <text evidence="6">The sequence shown here is derived from an EMBL/GenBank/DDBJ whole genome shotgun (WGS) entry which is preliminary data.</text>
</comment>
<comment type="similarity">
    <text evidence="2 4">Belongs to the Mediator complex subunit 11 family.</text>
</comment>
<keyword evidence="7" id="KW-1185">Reference proteome</keyword>
<dbReference type="AlphaFoldDB" id="A0A9W8LPN4"/>
<evidence type="ECO:0000256" key="4">
    <source>
        <dbReference type="RuleBase" id="RU364147"/>
    </source>
</evidence>
<evidence type="ECO:0000256" key="2">
    <source>
        <dbReference type="ARBA" id="ARBA00008186"/>
    </source>
</evidence>
<comment type="function">
    <text evidence="4">Component of the Mediator complex, a coactivator involved in the regulated transcription of nearly all RNA polymerase II-dependent genes. Mediator functions as a bridge to convey information from gene-specific regulatory proteins to the basal RNA polymerase II transcription machinery. Mediator is recruited to promoters by direct interactions with regulatory proteins and serves as a scaffold for the assembly of a functional pre-initiation complex with RNA polymerase II and the general transcription factors.</text>
</comment>